<gene>
    <name evidence="1" type="ORF">MHEC_11560</name>
</gene>
<name>A0A2G8B9H7_9MYCO</name>
<dbReference type="STRING" id="110505.ACT16_16560"/>
<dbReference type="AlphaFoldDB" id="A0A2G8B9H7"/>
<organism evidence="1 2">
    <name type="scientific">Mycobacterium heckeshornense</name>
    <dbReference type="NCBI Taxonomy" id="110505"/>
    <lineage>
        <taxon>Bacteria</taxon>
        <taxon>Bacillati</taxon>
        <taxon>Actinomycetota</taxon>
        <taxon>Actinomycetes</taxon>
        <taxon>Mycobacteriales</taxon>
        <taxon>Mycobacteriaceae</taxon>
        <taxon>Mycobacterium</taxon>
    </lineage>
</organism>
<reference evidence="1 2" key="1">
    <citation type="submission" date="2020-12" db="EMBL/GenBank/DDBJ databases">
        <title>Complete genome sequence of Mycobacterium heckeshornense JCM 15655T, closely related to a pathogenic non-tuberculous mycobacterial species Mycobacterium xenopi.</title>
        <authorList>
            <person name="Yoshida M."/>
            <person name="Fukano H."/>
            <person name="Asakura T."/>
            <person name="Suzuki M."/>
            <person name="Hoshino Y."/>
        </authorList>
    </citation>
    <scope>NUCLEOTIDE SEQUENCE [LARGE SCALE GENOMIC DNA]</scope>
    <source>
        <strain evidence="1 2">JCM 15655</strain>
    </source>
</reference>
<dbReference type="Proteomes" id="UP000595446">
    <property type="component" value="Chromosome"/>
</dbReference>
<protein>
    <submittedName>
        <fullName evidence="1">Membrane protein</fullName>
    </submittedName>
</protein>
<proteinExistence type="predicted"/>
<accession>A0A2G8B9H7</accession>
<sequence>MNDGRIPRPQTRYGRPRLTGWSRRGVVIALASLVVAAGVLIAVIGYQRLANRDVTGTLVGYRLIDDETVAVTINVRRSDPSRRADCIVRARSKDGSETGRREVLIPPSDRDTVQVTAIVKSFRPPAMGDIYGCGTDVPSYLRPA</sequence>
<dbReference type="InterPro" id="IPR025443">
    <property type="entry name" value="DUF4307"/>
</dbReference>
<dbReference type="OrthoDB" id="4425882at2"/>
<keyword evidence="2" id="KW-1185">Reference proteome</keyword>
<dbReference type="EMBL" id="AP024237">
    <property type="protein sequence ID" value="BCO34723.1"/>
    <property type="molecule type" value="Genomic_DNA"/>
</dbReference>
<evidence type="ECO:0000313" key="1">
    <source>
        <dbReference type="EMBL" id="BCO34723.1"/>
    </source>
</evidence>
<evidence type="ECO:0000313" key="2">
    <source>
        <dbReference type="Proteomes" id="UP000595446"/>
    </source>
</evidence>
<dbReference type="Pfam" id="PF14155">
    <property type="entry name" value="DUF4307"/>
    <property type="match status" value="1"/>
</dbReference>
<dbReference type="RefSeq" id="WP_048892551.1">
    <property type="nucleotide sequence ID" value="NZ_AP024237.1"/>
</dbReference>